<dbReference type="Proteomes" id="UP000001555">
    <property type="component" value="Unassembled WGS sequence"/>
</dbReference>
<reference evidence="2" key="2">
    <citation type="submission" date="2020-05" db="UniProtKB">
        <authorList>
            <consortium name="EnsemblMetazoa"/>
        </authorList>
    </citation>
    <scope>IDENTIFICATION</scope>
    <source>
        <strain evidence="2">wikel</strain>
    </source>
</reference>
<feature type="non-terminal residue" evidence="1">
    <location>
        <position position="1"/>
    </location>
</feature>
<organism>
    <name type="scientific">Ixodes scapularis</name>
    <name type="common">Black-legged tick</name>
    <name type="synonym">Deer tick</name>
    <dbReference type="NCBI Taxonomy" id="6945"/>
    <lineage>
        <taxon>Eukaryota</taxon>
        <taxon>Metazoa</taxon>
        <taxon>Ecdysozoa</taxon>
        <taxon>Arthropoda</taxon>
        <taxon>Chelicerata</taxon>
        <taxon>Arachnida</taxon>
        <taxon>Acari</taxon>
        <taxon>Parasitiformes</taxon>
        <taxon>Ixodida</taxon>
        <taxon>Ixodoidea</taxon>
        <taxon>Ixodidae</taxon>
        <taxon>Ixodinae</taxon>
        <taxon>Ixodes</taxon>
    </lineage>
</organism>
<keyword evidence="3" id="KW-1185">Reference proteome</keyword>
<dbReference type="HOGENOM" id="CLU_1763408_0_0_1"/>
<name>B7PHH3_IXOSC</name>
<sequence length="148" mass="16492">SWNVVNFYYGQTVCFIDVSKSDVITLGESHATFTDITFLPPLKPPYMSLRSSLLGLTTKLVRLVAVRCFPGPASSSKRCCCGRRRGRSVALILLSSCRRLGGRSVVLSVLSIIGLRYLEELLWVWNRAGALTRELSGVEPRSRRFRPG</sequence>
<dbReference type="PaxDb" id="6945-B7PHH3"/>
<dbReference type="EnsemblMetazoa" id="ISCW004402-RA">
    <property type="protein sequence ID" value="ISCW004402-PA"/>
    <property type="gene ID" value="ISCW004402"/>
</dbReference>
<evidence type="ECO:0000313" key="2">
    <source>
        <dbReference type="EnsemblMetazoa" id="ISCW004402-PA"/>
    </source>
</evidence>
<gene>
    <name evidence="1" type="ORF">IscW_ISCW004402</name>
</gene>
<dbReference type="EMBL" id="DS712902">
    <property type="protein sequence ID" value="EEC06045.1"/>
    <property type="molecule type" value="Genomic_DNA"/>
</dbReference>
<accession>B7PHH3</accession>
<reference evidence="1 3" key="1">
    <citation type="submission" date="2008-03" db="EMBL/GenBank/DDBJ databases">
        <title>Annotation of Ixodes scapularis.</title>
        <authorList>
            <consortium name="Ixodes scapularis Genome Project Consortium"/>
            <person name="Caler E."/>
            <person name="Hannick L.I."/>
            <person name="Bidwell S."/>
            <person name="Joardar V."/>
            <person name="Thiagarajan M."/>
            <person name="Amedeo P."/>
            <person name="Galinsky K.J."/>
            <person name="Schobel S."/>
            <person name="Inman J."/>
            <person name="Hostetler J."/>
            <person name="Miller J."/>
            <person name="Hammond M."/>
            <person name="Megy K."/>
            <person name="Lawson D."/>
            <person name="Kodira C."/>
            <person name="Sutton G."/>
            <person name="Meyer J."/>
            <person name="Hill C.A."/>
            <person name="Birren B."/>
            <person name="Nene V."/>
            <person name="Collins F."/>
            <person name="Alarcon-Chaidez F."/>
            <person name="Wikel S."/>
            <person name="Strausberg R."/>
        </authorList>
    </citation>
    <scope>NUCLEOTIDE SEQUENCE [LARGE SCALE GENOMIC DNA]</scope>
    <source>
        <strain evidence="3">Wikel</strain>
        <strain evidence="1">Wikel colony</strain>
    </source>
</reference>
<dbReference type="VEuPathDB" id="VectorBase:ISCI004402"/>
<protein>
    <submittedName>
        <fullName evidence="1 2">Uncharacterized protein</fullName>
    </submittedName>
</protein>
<dbReference type="InParanoid" id="B7PHH3"/>
<evidence type="ECO:0000313" key="3">
    <source>
        <dbReference type="Proteomes" id="UP000001555"/>
    </source>
</evidence>
<proteinExistence type="predicted"/>
<dbReference type="VEuPathDB" id="VectorBase:ISCW004402"/>
<dbReference type="AlphaFoldDB" id="B7PHH3"/>
<dbReference type="EMBL" id="ABJB010782209">
    <property type="status" value="NOT_ANNOTATED_CDS"/>
    <property type="molecule type" value="Genomic_DNA"/>
</dbReference>
<evidence type="ECO:0000313" key="1">
    <source>
        <dbReference type="EMBL" id="EEC06045.1"/>
    </source>
</evidence>